<dbReference type="SMART" id="SM00382">
    <property type="entry name" value="AAA"/>
    <property type="match status" value="1"/>
</dbReference>
<keyword evidence="4 10" id="KW-0067">ATP-binding</keyword>
<evidence type="ECO:0000259" key="8">
    <source>
        <dbReference type="PROSITE" id="PS50893"/>
    </source>
</evidence>
<dbReference type="Gene3D" id="1.20.1560.10">
    <property type="entry name" value="ABC transporter type 1, transmembrane domain"/>
    <property type="match status" value="1"/>
</dbReference>
<dbReference type="Pfam" id="PF00005">
    <property type="entry name" value="ABC_tran"/>
    <property type="match status" value="1"/>
</dbReference>
<keyword evidence="2 7" id="KW-0812">Transmembrane</keyword>
<evidence type="ECO:0000256" key="1">
    <source>
        <dbReference type="ARBA" id="ARBA00004651"/>
    </source>
</evidence>
<dbReference type="GO" id="GO:0005886">
    <property type="term" value="C:plasma membrane"/>
    <property type="evidence" value="ECO:0007669"/>
    <property type="project" value="UniProtKB-SubCell"/>
</dbReference>
<feature type="transmembrane region" description="Helical" evidence="7">
    <location>
        <begin position="151"/>
        <end position="170"/>
    </location>
</feature>
<dbReference type="SUPFAM" id="SSF52540">
    <property type="entry name" value="P-loop containing nucleoside triphosphate hydrolases"/>
    <property type="match status" value="1"/>
</dbReference>
<organism evidence="10">
    <name type="scientific">Gordonia sp. MP11Mi</name>
    <dbReference type="NCBI Taxonomy" id="3022769"/>
    <lineage>
        <taxon>Bacteria</taxon>
        <taxon>Bacillati</taxon>
        <taxon>Actinomycetota</taxon>
        <taxon>Actinomycetes</taxon>
        <taxon>Mycobacteriales</taxon>
        <taxon>Gordoniaceae</taxon>
        <taxon>Gordonia</taxon>
    </lineage>
</organism>
<dbReference type="PANTHER" id="PTHR43394:SF1">
    <property type="entry name" value="ATP-BINDING CASSETTE SUB-FAMILY B MEMBER 10, MITOCHONDRIAL"/>
    <property type="match status" value="1"/>
</dbReference>
<sequence length="592" mass="61754">MSTAIDAAETGRLPVATGGQTARAAWQALRGRRALLGVGLFSSAVGAAASLVTPAVLGRVVDDVSDGRTEVSVWTYGGVIAAASIVMAVASAVGIVVASRVLERLLADLRERLVHTALRLPQQRVERSGTGDLLSRASDDVAQVSEALSQVLPTFAATVFTIVLTAAGLTVLDWRYGVAVVATAPAYALALRWYLRTAPELYAAERACTGTRAHHLLSALKGRDTVLAYRLSDRHNHRIAAASWGVARWSLRARTVQTMFFGRLDAAFGACLAIVVAIGFWLVDSGAGTLGTATTAVLLFLRLSGPIRQLMIVTDILQSATSSLARIVGITEIDVARPTDTRPGQPVPGHPLARDVVLEGVEFGYEPDRPVLHGVNLTVGDGERVAVVGASGAGKTTLAALVAGVHPPGSGRVDRPADTMLLSQETHVFAGTLRDNLTLAAPDASDRDVVAALTDVDAGDLLDLLPDGLDSEIGSAGHDLTSAQAQHVALARVALASPDLVILDEATAEAGSAHAGVLDRAADAVLADRTGLVVAHRLSQARVCDRIVVMADGAITESGTHEQLVAAGGVYARLWSAWDMPSQPNRPERSTP</sequence>
<dbReference type="Pfam" id="PF00664">
    <property type="entry name" value="ABC_membrane"/>
    <property type="match status" value="1"/>
</dbReference>
<keyword evidence="10" id="KW-0378">Hydrolase</keyword>
<dbReference type="RefSeq" id="WP_420039303.1">
    <property type="nucleotide sequence ID" value="NZ_CP128986.1"/>
</dbReference>
<keyword evidence="5 7" id="KW-1133">Transmembrane helix</keyword>
<evidence type="ECO:0000256" key="3">
    <source>
        <dbReference type="ARBA" id="ARBA00022741"/>
    </source>
</evidence>
<dbReference type="PANTHER" id="PTHR43394">
    <property type="entry name" value="ATP-DEPENDENT PERMEASE MDL1, MITOCHONDRIAL"/>
    <property type="match status" value="1"/>
</dbReference>
<evidence type="ECO:0000256" key="2">
    <source>
        <dbReference type="ARBA" id="ARBA00022692"/>
    </source>
</evidence>
<feature type="transmembrane region" description="Helical" evidence="7">
    <location>
        <begin position="176"/>
        <end position="195"/>
    </location>
</feature>
<evidence type="ECO:0000256" key="7">
    <source>
        <dbReference type="SAM" id="Phobius"/>
    </source>
</evidence>
<feature type="domain" description="ABC transmembrane type-1" evidence="9">
    <location>
        <begin position="38"/>
        <end position="319"/>
    </location>
</feature>
<dbReference type="SUPFAM" id="SSF90123">
    <property type="entry name" value="ABC transporter transmembrane region"/>
    <property type="match status" value="1"/>
</dbReference>
<name>A0AA97CW10_9ACTN</name>
<evidence type="ECO:0000256" key="5">
    <source>
        <dbReference type="ARBA" id="ARBA00022989"/>
    </source>
</evidence>
<dbReference type="EC" id="3.6.3.-" evidence="10"/>
<gene>
    <name evidence="10" type="ORF">MP11Mi_25850</name>
</gene>
<evidence type="ECO:0000256" key="4">
    <source>
        <dbReference type="ARBA" id="ARBA00022840"/>
    </source>
</evidence>
<dbReference type="CDD" id="cd07346">
    <property type="entry name" value="ABC_6TM_exporters"/>
    <property type="match status" value="1"/>
</dbReference>
<dbReference type="GO" id="GO:0005524">
    <property type="term" value="F:ATP binding"/>
    <property type="evidence" value="ECO:0007669"/>
    <property type="project" value="UniProtKB-KW"/>
</dbReference>
<dbReference type="GO" id="GO:0016887">
    <property type="term" value="F:ATP hydrolysis activity"/>
    <property type="evidence" value="ECO:0007669"/>
    <property type="project" value="InterPro"/>
</dbReference>
<dbReference type="InterPro" id="IPR039421">
    <property type="entry name" value="Type_1_exporter"/>
</dbReference>
<dbReference type="InterPro" id="IPR003593">
    <property type="entry name" value="AAA+_ATPase"/>
</dbReference>
<evidence type="ECO:0000313" key="10">
    <source>
        <dbReference type="EMBL" id="WOC13484.1"/>
    </source>
</evidence>
<dbReference type="InterPro" id="IPR036640">
    <property type="entry name" value="ABC1_TM_sf"/>
</dbReference>
<dbReference type="PROSITE" id="PS50929">
    <property type="entry name" value="ABC_TM1F"/>
    <property type="match status" value="1"/>
</dbReference>
<dbReference type="InterPro" id="IPR011527">
    <property type="entry name" value="ABC1_TM_dom"/>
</dbReference>
<comment type="subcellular location">
    <subcellularLocation>
        <location evidence="1">Cell membrane</location>
        <topology evidence="1">Multi-pass membrane protein</topology>
    </subcellularLocation>
</comment>
<dbReference type="AlphaFoldDB" id="A0AA97CW10"/>
<dbReference type="GO" id="GO:0015421">
    <property type="term" value="F:ABC-type oligopeptide transporter activity"/>
    <property type="evidence" value="ECO:0007669"/>
    <property type="project" value="TreeGrafter"/>
</dbReference>
<accession>A0AA97CW10</accession>
<reference evidence="10" key="1">
    <citation type="submission" date="2023-06" db="EMBL/GenBank/DDBJ databases">
        <title>Gordonia sp. nov. and Pseudochrobactrum sp. nov., two species isolated from the burying beetle Nicrophorus vespilloides.</title>
        <authorList>
            <person name="Poehlein A."/>
            <person name="Guzman J."/>
            <person name="Daniel R."/>
            <person name="Vilcinskas A."/>
        </authorList>
    </citation>
    <scope>NUCLEOTIDE SEQUENCE</scope>
    <source>
        <strain evidence="10">MP11Mi</strain>
    </source>
</reference>
<protein>
    <submittedName>
        <fullName evidence="10">Multidrug export ATP-binding/permease protein</fullName>
        <ecNumber evidence="10">3.6.3.-</ecNumber>
    </submittedName>
</protein>
<keyword evidence="3" id="KW-0547">Nucleotide-binding</keyword>
<feature type="transmembrane region" description="Helical" evidence="7">
    <location>
        <begin position="76"/>
        <end position="102"/>
    </location>
</feature>
<dbReference type="InterPro" id="IPR003439">
    <property type="entry name" value="ABC_transporter-like_ATP-bd"/>
</dbReference>
<evidence type="ECO:0000259" key="9">
    <source>
        <dbReference type="PROSITE" id="PS50929"/>
    </source>
</evidence>
<feature type="transmembrane region" description="Helical" evidence="7">
    <location>
        <begin position="34"/>
        <end position="56"/>
    </location>
</feature>
<dbReference type="EMBL" id="CP128986">
    <property type="protein sequence ID" value="WOC13484.1"/>
    <property type="molecule type" value="Genomic_DNA"/>
</dbReference>
<proteinExistence type="predicted"/>
<feature type="transmembrane region" description="Helical" evidence="7">
    <location>
        <begin position="260"/>
        <end position="281"/>
    </location>
</feature>
<feature type="domain" description="ABC transporter" evidence="8">
    <location>
        <begin position="356"/>
        <end position="577"/>
    </location>
</feature>
<keyword evidence="6 7" id="KW-0472">Membrane</keyword>
<dbReference type="PROSITE" id="PS50893">
    <property type="entry name" value="ABC_TRANSPORTER_2"/>
    <property type="match status" value="1"/>
</dbReference>
<dbReference type="InterPro" id="IPR027417">
    <property type="entry name" value="P-loop_NTPase"/>
</dbReference>
<evidence type="ECO:0000256" key="6">
    <source>
        <dbReference type="ARBA" id="ARBA00023136"/>
    </source>
</evidence>
<dbReference type="Gene3D" id="3.40.50.300">
    <property type="entry name" value="P-loop containing nucleotide triphosphate hydrolases"/>
    <property type="match status" value="1"/>
</dbReference>